<proteinExistence type="predicted"/>
<sequence length="57" mass="6849">MHPFDLNDGPDDEEWEDRGEEDRIEVEEPNKILEEDTIDLNKKIHPFDLNEKPEDEE</sequence>
<accession>A0A914KRU0</accession>
<evidence type="ECO:0000256" key="1">
    <source>
        <dbReference type="SAM" id="MobiDB-lite"/>
    </source>
</evidence>
<keyword evidence="2" id="KW-1185">Reference proteome</keyword>
<reference evidence="3" key="1">
    <citation type="submission" date="2022-11" db="UniProtKB">
        <authorList>
            <consortium name="WormBaseParasite"/>
        </authorList>
    </citation>
    <scope>IDENTIFICATION</scope>
</reference>
<feature type="compositionally biased region" description="Acidic residues" evidence="1">
    <location>
        <begin position="8"/>
        <end position="25"/>
    </location>
</feature>
<evidence type="ECO:0000313" key="3">
    <source>
        <dbReference type="WBParaSite" id="Minc3s00069g03422"/>
    </source>
</evidence>
<evidence type="ECO:0000313" key="2">
    <source>
        <dbReference type="Proteomes" id="UP000887563"/>
    </source>
</evidence>
<dbReference type="AlphaFoldDB" id="A0A914KRU0"/>
<organism evidence="2 3">
    <name type="scientific">Meloidogyne incognita</name>
    <name type="common">Southern root-knot nematode worm</name>
    <name type="synonym">Oxyuris incognita</name>
    <dbReference type="NCBI Taxonomy" id="6306"/>
    <lineage>
        <taxon>Eukaryota</taxon>
        <taxon>Metazoa</taxon>
        <taxon>Ecdysozoa</taxon>
        <taxon>Nematoda</taxon>
        <taxon>Chromadorea</taxon>
        <taxon>Rhabditida</taxon>
        <taxon>Tylenchina</taxon>
        <taxon>Tylenchomorpha</taxon>
        <taxon>Tylenchoidea</taxon>
        <taxon>Meloidogynidae</taxon>
        <taxon>Meloidogyninae</taxon>
        <taxon>Meloidogyne</taxon>
        <taxon>Meloidogyne incognita group</taxon>
    </lineage>
</organism>
<protein>
    <submittedName>
        <fullName evidence="3">Uncharacterized protein</fullName>
    </submittedName>
</protein>
<feature type="compositionally biased region" description="Basic and acidic residues" evidence="1">
    <location>
        <begin position="26"/>
        <end position="57"/>
    </location>
</feature>
<name>A0A914KRU0_MELIC</name>
<feature type="region of interest" description="Disordered" evidence="1">
    <location>
        <begin position="1"/>
        <end position="57"/>
    </location>
</feature>
<dbReference type="WBParaSite" id="Minc3s00069g03422">
    <property type="protein sequence ID" value="Minc3s00069g03422"/>
    <property type="gene ID" value="Minc3s00069g03422"/>
</dbReference>
<dbReference type="Proteomes" id="UP000887563">
    <property type="component" value="Unplaced"/>
</dbReference>